<evidence type="ECO:0000256" key="4">
    <source>
        <dbReference type="ARBA" id="ARBA00022719"/>
    </source>
</evidence>
<evidence type="ECO:0000256" key="2">
    <source>
        <dbReference type="ARBA" id="ARBA00006214"/>
    </source>
</evidence>
<evidence type="ECO:0000256" key="5">
    <source>
        <dbReference type="ARBA" id="ARBA00022989"/>
    </source>
</evidence>
<feature type="transmembrane region" description="Helical" evidence="10">
    <location>
        <begin position="112"/>
        <end position="133"/>
    </location>
</feature>
<dbReference type="Proteomes" id="UP000013015">
    <property type="component" value="Unassembled WGS sequence"/>
</dbReference>
<comment type="similarity">
    <text evidence="2">Belongs to the VKOR family.</text>
</comment>
<gene>
    <name evidence="12" type="ORF">HMPREF9004_1388</name>
</gene>
<dbReference type="PATRIC" id="fig|888050.3.peg.1326"/>
<dbReference type="CDD" id="cd12922">
    <property type="entry name" value="VKOR_5"/>
    <property type="match status" value="1"/>
</dbReference>
<evidence type="ECO:0000256" key="1">
    <source>
        <dbReference type="ARBA" id="ARBA00004141"/>
    </source>
</evidence>
<dbReference type="GO" id="GO:0016491">
    <property type="term" value="F:oxidoreductase activity"/>
    <property type="evidence" value="ECO:0007669"/>
    <property type="project" value="UniProtKB-KW"/>
</dbReference>
<comment type="subcellular location">
    <subcellularLocation>
        <location evidence="1">Membrane</location>
        <topology evidence="1">Multi-pass membrane protein</topology>
    </subcellularLocation>
</comment>
<keyword evidence="9" id="KW-0676">Redox-active center</keyword>
<evidence type="ECO:0000259" key="11">
    <source>
        <dbReference type="SMART" id="SM00756"/>
    </source>
</evidence>
<keyword evidence="7 10" id="KW-0472">Membrane</keyword>
<dbReference type="eggNOG" id="COG4243">
    <property type="taxonomic scope" value="Bacteria"/>
</dbReference>
<dbReference type="GO" id="GO:0016020">
    <property type="term" value="C:membrane"/>
    <property type="evidence" value="ECO:0007669"/>
    <property type="project" value="UniProtKB-SubCell"/>
</dbReference>
<dbReference type="RefSeq" id="WP_005963665.1">
    <property type="nucleotide sequence ID" value="NZ_CP040505.1"/>
</dbReference>
<keyword evidence="13" id="KW-1185">Reference proteome</keyword>
<keyword evidence="8" id="KW-1015">Disulfide bond</keyword>
<proteinExistence type="inferred from homology"/>
<keyword evidence="6" id="KW-0560">Oxidoreductase</keyword>
<evidence type="ECO:0000256" key="8">
    <source>
        <dbReference type="ARBA" id="ARBA00023157"/>
    </source>
</evidence>
<dbReference type="InterPro" id="IPR038354">
    <property type="entry name" value="VKOR_sf"/>
</dbReference>
<evidence type="ECO:0000256" key="6">
    <source>
        <dbReference type="ARBA" id="ARBA00023002"/>
    </source>
</evidence>
<feature type="transmembrane region" description="Helical" evidence="10">
    <location>
        <begin position="27"/>
        <end position="46"/>
    </location>
</feature>
<feature type="transmembrane region" description="Helical" evidence="10">
    <location>
        <begin position="179"/>
        <end position="201"/>
    </location>
</feature>
<evidence type="ECO:0000256" key="3">
    <source>
        <dbReference type="ARBA" id="ARBA00022692"/>
    </source>
</evidence>
<keyword evidence="5 10" id="KW-1133">Transmembrane helix</keyword>
<dbReference type="STRING" id="888050.HMPREF9004_1388"/>
<keyword evidence="3 10" id="KW-0812">Transmembrane</keyword>
<dbReference type="EMBL" id="AQHZ01000023">
    <property type="protein sequence ID" value="ENO17897.1"/>
    <property type="molecule type" value="Genomic_DNA"/>
</dbReference>
<evidence type="ECO:0000256" key="10">
    <source>
        <dbReference type="SAM" id="Phobius"/>
    </source>
</evidence>
<sequence length="210" mass="22648">MSSLDESASELSLSTPDFDLSWRRRSAIVMAVASLLGFVSAMVLSVEAWHLAKDSAASFACDVNSVLSCSAVAQTPQAQVFGFPNAFMGIAFEAVIFSLAVALASGTRFARWYQLGATLLGAGGILFAGWLFYQSYFVIHVLCPWCLVTAATTVFVFATMTRISIREGALPAPRGLRRIIALGYDWAFTFLLLFIMAAMIVGRYGLALVS</sequence>
<evidence type="ECO:0000313" key="12">
    <source>
        <dbReference type="EMBL" id="ENO17897.1"/>
    </source>
</evidence>
<dbReference type="Gene3D" id="1.20.1440.130">
    <property type="entry name" value="VKOR domain"/>
    <property type="match status" value="1"/>
</dbReference>
<dbReference type="InterPro" id="IPR012932">
    <property type="entry name" value="VKOR"/>
</dbReference>
<organism evidence="12 13">
    <name type="scientific">Schaalia cardiffensis F0333</name>
    <dbReference type="NCBI Taxonomy" id="888050"/>
    <lineage>
        <taxon>Bacteria</taxon>
        <taxon>Bacillati</taxon>
        <taxon>Actinomycetota</taxon>
        <taxon>Actinomycetes</taxon>
        <taxon>Actinomycetales</taxon>
        <taxon>Actinomycetaceae</taxon>
        <taxon>Schaalia</taxon>
    </lineage>
</organism>
<accession>N6X385</accession>
<evidence type="ECO:0000256" key="7">
    <source>
        <dbReference type="ARBA" id="ARBA00023136"/>
    </source>
</evidence>
<feature type="transmembrane region" description="Helical" evidence="10">
    <location>
        <begin position="86"/>
        <end position="105"/>
    </location>
</feature>
<keyword evidence="4" id="KW-0874">Quinone</keyword>
<dbReference type="Pfam" id="PF07884">
    <property type="entry name" value="VKOR"/>
    <property type="match status" value="1"/>
</dbReference>
<reference evidence="12 13" key="1">
    <citation type="submission" date="2013-03" db="EMBL/GenBank/DDBJ databases">
        <title>Reference genome for the Human Microbiome Project.</title>
        <authorList>
            <person name="Aqrawi P."/>
            <person name="Ayvaz T."/>
            <person name="Bess C."/>
            <person name="Blankenburg K."/>
            <person name="Coyle M."/>
            <person name="Deng J."/>
            <person name="Forbes L."/>
            <person name="Fowler G."/>
            <person name="Francisco L."/>
            <person name="Fu Q."/>
            <person name="Gibbs R."/>
            <person name="Gross S."/>
            <person name="Gubbala S."/>
            <person name="Hale W."/>
            <person name="Hemphill L."/>
            <person name="Highlander S."/>
            <person name="Hirani K."/>
            <person name="Jackson L."/>
            <person name="Jakkamsetti A."/>
            <person name="Javaid M."/>
            <person name="Jayaseelan J.C."/>
            <person name="Jiang H."/>
            <person name="Joshi V."/>
            <person name="Korchina V."/>
            <person name="Kovar C."/>
            <person name="Lara F."/>
            <person name="Lee S."/>
            <person name="Liu Y."/>
            <person name="Mata R."/>
            <person name="Mathew T."/>
            <person name="Munidasa M."/>
            <person name="Muzny D."/>
            <person name="Nazareth L."/>
            <person name="Ngo R."/>
            <person name="Nguyen L."/>
            <person name="Nguyen N."/>
            <person name="Okwuonu G."/>
            <person name="Ongeri F."/>
            <person name="Palculict T."/>
            <person name="Patil S."/>
            <person name="Petrosino J."/>
            <person name="Pham C."/>
            <person name="Pham P."/>
            <person name="Pu L.-L."/>
            <person name="Qin X."/>
            <person name="Qu J."/>
            <person name="Reid J."/>
            <person name="Ross M."/>
            <person name="Ruth R."/>
            <person name="Saada N."/>
            <person name="San Lucas F."/>
            <person name="Santibanez J."/>
            <person name="Shang Y."/>
            <person name="Simmons D."/>
            <person name="Song X.-Z."/>
            <person name="Tang L.-Y."/>
            <person name="Thornton R."/>
            <person name="Warren J."/>
            <person name="Weissenberger G."/>
            <person name="Wilczek-Boney K."/>
            <person name="Worley K."/>
            <person name="Youmans B."/>
            <person name="Zhang J."/>
            <person name="Zhang L."/>
            <person name="Zhao Z."/>
            <person name="Zhou C."/>
            <person name="Zhu D."/>
            <person name="Zhu Y."/>
        </authorList>
    </citation>
    <scope>NUCLEOTIDE SEQUENCE [LARGE SCALE GENOMIC DNA]</scope>
    <source>
        <strain evidence="12 13">F0333</strain>
    </source>
</reference>
<dbReference type="AlphaFoldDB" id="N6X385"/>
<name>N6X385_9ACTO</name>
<dbReference type="GO" id="GO:0048038">
    <property type="term" value="F:quinone binding"/>
    <property type="evidence" value="ECO:0007669"/>
    <property type="project" value="UniProtKB-KW"/>
</dbReference>
<feature type="domain" description="Vitamin K epoxide reductase" evidence="11">
    <location>
        <begin position="23"/>
        <end position="164"/>
    </location>
</feature>
<dbReference type="SMART" id="SM00756">
    <property type="entry name" value="VKc"/>
    <property type="match status" value="1"/>
</dbReference>
<evidence type="ECO:0000256" key="9">
    <source>
        <dbReference type="ARBA" id="ARBA00023284"/>
    </source>
</evidence>
<evidence type="ECO:0000313" key="13">
    <source>
        <dbReference type="Proteomes" id="UP000013015"/>
    </source>
</evidence>
<dbReference type="HOGENOM" id="CLU_082938_0_0_11"/>
<protein>
    <recommendedName>
        <fullName evidence="11">Vitamin K epoxide reductase domain-containing protein</fullName>
    </recommendedName>
</protein>
<feature type="transmembrane region" description="Helical" evidence="10">
    <location>
        <begin position="139"/>
        <end position="158"/>
    </location>
</feature>
<comment type="caution">
    <text evidence="12">The sequence shown here is derived from an EMBL/GenBank/DDBJ whole genome shotgun (WGS) entry which is preliminary data.</text>
</comment>
<dbReference type="InterPro" id="IPR041714">
    <property type="entry name" value="VKOR_Actinobacteria"/>
</dbReference>